<proteinExistence type="predicted"/>
<name>A0A7S3GMH2_9EUKA</name>
<organism evidence="4">
    <name type="scientific">Palpitomonas bilix</name>
    <dbReference type="NCBI Taxonomy" id="652834"/>
    <lineage>
        <taxon>Eukaryota</taxon>
        <taxon>Eukaryota incertae sedis</taxon>
    </lineage>
</organism>
<accession>A0A7S3GMH2</accession>
<dbReference type="Pfam" id="PF00072">
    <property type="entry name" value="Response_reg"/>
    <property type="match status" value="1"/>
</dbReference>
<dbReference type="EMBL" id="HBIB01050454">
    <property type="protein sequence ID" value="CAE0270970.1"/>
    <property type="molecule type" value="Transcribed_RNA"/>
</dbReference>
<evidence type="ECO:0000259" key="3">
    <source>
        <dbReference type="PROSITE" id="PS50110"/>
    </source>
</evidence>
<evidence type="ECO:0000313" key="4">
    <source>
        <dbReference type="EMBL" id="CAE0270970.1"/>
    </source>
</evidence>
<evidence type="ECO:0000256" key="1">
    <source>
        <dbReference type="PROSITE-ProRule" id="PRU00169"/>
    </source>
</evidence>
<dbReference type="InterPro" id="IPR011006">
    <property type="entry name" value="CheY-like_superfamily"/>
</dbReference>
<evidence type="ECO:0000256" key="2">
    <source>
        <dbReference type="SAM" id="MobiDB-lite"/>
    </source>
</evidence>
<dbReference type="GO" id="GO:0000160">
    <property type="term" value="P:phosphorelay signal transduction system"/>
    <property type="evidence" value="ECO:0007669"/>
    <property type="project" value="InterPro"/>
</dbReference>
<reference evidence="4" key="1">
    <citation type="submission" date="2021-01" db="EMBL/GenBank/DDBJ databases">
        <authorList>
            <person name="Corre E."/>
            <person name="Pelletier E."/>
            <person name="Niang G."/>
            <person name="Scheremetjew M."/>
            <person name="Finn R."/>
            <person name="Kale V."/>
            <person name="Holt S."/>
            <person name="Cochrane G."/>
            <person name="Meng A."/>
            <person name="Brown T."/>
            <person name="Cohen L."/>
        </authorList>
    </citation>
    <scope>NUCLEOTIDE SEQUENCE</scope>
    <source>
        <strain evidence="4">NIES-2562</strain>
    </source>
</reference>
<gene>
    <name evidence="4" type="ORF">PBIL07802_LOCUS33325</name>
</gene>
<dbReference type="AlphaFoldDB" id="A0A7S3GMH2"/>
<dbReference type="InterPro" id="IPR001789">
    <property type="entry name" value="Sig_transdc_resp-reg_receiver"/>
</dbReference>
<dbReference type="SUPFAM" id="SSF52172">
    <property type="entry name" value="CheY-like"/>
    <property type="match status" value="1"/>
</dbReference>
<keyword evidence="1" id="KW-0597">Phosphoprotein</keyword>
<dbReference type="PROSITE" id="PS50110">
    <property type="entry name" value="RESPONSE_REGULATORY"/>
    <property type="match status" value="1"/>
</dbReference>
<feature type="domain" description="Response regulatory" evidence="3">
    <location>
        <begin position="1"/>
        <end position="134"/>
    </location>
</feature>
<feature type="region of interest" description="Disordered" evidence="2">
    <location>
        <begin position="171"/>
        <end position="239"/>
    </location>
</feature>
<dbReference type="Gene3D" id="3.40.50.2300">
    <property type="match status" value="1"/>
</dbReference>
<protein>
    <recommendedName>
        <fullName evidence="3">Response regulatory domain-containing protein</fullName>
    </recommendedName>
</protein>
<feature type="modified residue" description="4-aspartylphosphate" evidence="1">
    <location>
        <position position="67"/>
    </location>
</feature>
<sequence length="239" mass="25502">MLQSFAELQQCRIEAFDDGDALLHHVGIEVGSYLSGGDLTESGEEGTARQRERTAQALSNVVLMVVDGQMERIGGVEVVKRLQAGGFELGFPCIAASGATSDEDKERFKNAGLHTILVKPFNKVSLHAALTEAGFAASLDRWRNVQSGRKSRGSFNLERKDDEGAVVVSDSAPAKGSMGHGSMQDQATSRPGMVSSSGSKSSHHLEHTTQRPERSPSWLSSRHAGGATVVHNPAASHQL</sequence>
<feature type="compositionally biased region" description="Basic and acidic residues" evidence="2">
    <location>
        <begin position="203"/>
        <end position="214"/>
    </location>
</feature>